<organism evidence="1 2">
    <name type="scientific">Xylanibacter ruminicola</name>
    <name type="common">Prevotella ruminicola</name>
    <dbReference type="NCBI Taxonomy" id="839"/>
    <lineage>
        <taxon>Bacteria</taxon>
        <taxon>Pseudomonadati</taxon>
        <taxon>Bacteroidota</taxon>
        <taxon>Bacteroidia</taxon>
        <taxon>Bacteroidales</taxon>
        <taxon>Prevotellaceae</taxon>
        <taxon>Xylanibacter</taxon>
    </lineage>
</organism>
<evidence type="ECO:0000313" key="1">
    <source>
        <dbReference type="EMBL" id="SEA33518.1"/>
    </source>
</evidence>
<evidence type="ECO:0000313" key="2">
    <source>
        <dbReference type="Proteomes" id="UP000182257"/>
    </source>
</evidence>
<reference evidence="1 2" key="1">
    <citation type="submission" date="2016-10" db="EMBL/GenBank/DDBJ databases">
        <authorList>
            <person name="de Groot N.N."/>
        </authorList>
    </citation>
    <scope>NUCLEOTIDE SEQUENCE [LARGE SCALE GENOMIC DNA]</scope>
    <source>
        <strain evidence="1 2">D31d</strain>
    </source>
</reference>
<dbReference type="Proteomes" id="UP000182257">
    <property type="component" value="Unassembled WGS sequence"/>
</dbReference>
<name>A0A1H4ACN1_XYLRU</name>
<protein>
    <submittedName>
        <fullName evidence="1">Uncharacterized protein</fullName>
    </submittedName>
</protein>
<accession>A0A1H4ACN1</accession>
<dbReference type="AlphaFoldDB" id="A0A1H4ACN1"/>
<dbReference type="EMBL" id="FNRF01000002">
    <property type="protein sequence ID" value="SEA33518.1"/>
    <property type="molecule type" value="Genomic_DNA"/>
</dbReference>
<gene>
    <name evidence="1" type="ORF">SAMN05216462_1151</name>
</gene>
<sequence length="45" mass="5338">MEIKKISYEEALARIKRSLEIRRNAERRMADEWEKMGLKGTAESL</sequence>
<proteinExistence type="predicted"/>